<reference evidence="2" key="2">
    <citation type="submission" date="2015-02" db="UniProtKB">
        <authorList>
            <consortium name="EnsemblMetazoa"/>
        </authorList>
    </citation>
    <scope>IDENTIFICATION</scope>
</reference>
<dbReference type="OMA" id="QMCHANP"/>
<feature type="region of interest" description="Disordered" evidence="1">
    <location>
        <begin position="514"/>
        <end position="536"/>
    </location>
</feature>
<dbReference type="AlphaFoldDB" id="T1IXZ5"/>
<dbReference type="Proteomes" id="UP000014500">
    <property type="component" value="Unassembled WGS sequence"/>
</dbReference>
<dbReference type="InterPro" id="IPR051851">
    <property type="entry name" value="EFR3_Homologs"/>
</dbReference>
<dbReference type="PANTHER" id="PTHR12444:SF8">
    <property type="entry name" value="PROTEIN EFR3 HOMOLOG CMP44E"/>
    <property type="match status" value="1"/>
</dbReference>
<dbReference type="PANTHER" id="PTHR12444">
    <property type="entry name" value="PROTEIN EFR3 HOMOLOG CMP44E"/>
    <property type="match status" value="1"/>
</dbReference>
<organism evidence="2 3">
    <name type="scientific">Strigamia maritima</name>
    <name type="common">European centipede</name>
    <name type="synonym">Geophilus maritimus</name>
    <dbReference type="NCBI Taxonomy" id="126957"/>
    <lineage>
        <taxon>Eukaryota</taxon>
        <taxon>Metazoa</taxon>
        <taxon>Ecdysozoa</taxon>
        <taxon>Arthropoda</taxon>
        <taxon>Myriapoda</taxon>
        <taxon>Chilopoda</taxon>
        <taxon>Pleurostigmophora</taxon>
        <taxon>Geophilomorpha</taxon>
        <taxon>Linotaeniidae</taxon>
        <taxon>Strigamia</taxon>
    </lineage>
</organism>
<dbReference type="PhylomeDB" id="T1IXZ5"/>
<dbReference type="EnsemblMetazoa" id="SMAR006094-RA">
    <property type="protein sequence ID" value="SMAR006094-PA"/>
    <property type="gene ID" value="SMAR006094"/>
</dbReference>
<evidence type="ECO:0000256" key="1">
    <source>
        <dbReference type="SAM" id="MobiDB-lite"/>
    </source>
</evidence>
<keyword evidence="3" id="KW-1185">Reference proteome</keyword>
<sequence>MKPVLKHFDHHRLWVPNTFAVHTFKVIMYSIQSQYSYAVIQLLMGHLDDNSKESAQVRTGIADALSQIITIAAGESVGPSVLEIINSLLSHLRQSITRVNLNQQQMDDEQIFQETVINSLGEFAQNLPDYQKIEIMMFILGKVPPPMGTVEQPPSEVDVLLQNILLKSVLKVATKYTTVHMVTAFPVAFLNPILKMSVTPDPEVRLIVQLILHTLIDRHENTEKLRKPCIQDLNLTVEKCSRQDMLFMKKHGHEIFLYIYENLSFPNNRSDNLDALFCTLALLCVELGTDDTLMDMLRLVLAFQDMALTNNILQDDQRFSIHSIVASFLTLIGQLTAVNDMCHHIEQVIKARNTHAPYLLPEGCTAAPADVHPEAIPESLLFDKNIISEALRRVGHDTTRLLAPFVPKQSSMTLTHSFNDLNSISVEVDSVASSPGVTKKYPGEEVTVESLKKLLAEPRSTRIQAEEERRKQIVEKYRTATFEELMTRNECKTEMLQNKLNEIFGKLLPDSRISGSPMLPPSRTSDDNQKQAAPPSIYEIQFPELFIF</sequence>
<dbReference type="eggNOG" id="KOG1877">
    <property type="taxonomic scope" value="Eukaryota"/>
</dbReference>
<evidence type="ECO:0000313" key="2">
    <source>
        <dbReference type="EnsemblMetazoa" id="SMAR006094-PA"/>
    </source>
</evidence>
<dbReference type="HOGENOM" id="CLU_012674_1_1_1"/>
<dbReference type="SUPFAM" id="SSF48371">
    <property type="entry name" value="ARM repeat"/>
    <property type="match status" value="1"/>
</dbReference>
<protein>
    <submittedName>
        <fullName evidence="2">Uncharacterized protein</fullName>
    </submittedName>
</protein>
<accession>T1IXZ5</accession>
<proteinExistence type="predicted"/>
<dbReference type="GO" id="GO:0005886">
    <property type="term" value="C:plasma membrane"/>
    <property type="evidence" value="ECO:0007669"/>
    <property type="project" value="TreeGrafter"/>
</dbReference>
<dbReference type="InterPro" id="IPR016024">
    <property type="entry name" value="ARM-type_fold"/>
</dbReference>
<dbReference type="EMBL" id="JH431667">
    <property type="status" value="NOT_ANNOTATED_CDS"/>
    <property type="molecule type" value="Genomic_DNA"/>
</dbReference>
<dbReference type="STRING" id="126957.T1IXZ5"/>
<reference evidence="3" key="1">
    <citation type="submission" date="2011-05" db="EMBL/GenBank/DDBJ databases">
        <authorList>
            <person name="Richards S.R."/>
            <person name="Qu J."/>
            <person name="Jiang H."/>
            <person name="Jhangiani S.N."/>
            <person name="Agravi P."/>
            <person name="Goodspeed R."/>
            <person name="Gross S."/>
            <person name="Mandapat C."/>
            <person name="Jackson L."/>
            <person name="Mathew T."/>
            <person name="Pu L."/>
            <person name="Thornton R."/>
            <person name="Saada N."/>
            <person name="Wilczek-Boney K.B."/>
            <person name="Lee S."/>
            <person name="Kovar C."/>
            <person name="Wu Y."/>
            <person name="Scherer S.E."/>
            <person name="Worley K.C."/>
            <person name="Muzny D.M."/>
            <person name="Gibbs R."/>
        </authorList>
    </citation>
    <scope>NUCLEOTIDE SEQUENCE</scope>
    <source>
        <strain evidence="3">Brora</strain>
    </source>
</reference>
<evidence type="ECO:0000313" key="3">
    <source>
        <dbReference type="Proteomes" id="UP000014500"/>
    </source>
</evidence>
<dbReference type="GO" id="GO:0072659">
    <property type="term" value="P:protein localization to plasma membrane"/>
    <property type="evidence" value="ECO:0007669"/>
    <property type="project" value="TreeGrafter"/>
</dbReference>
<name>T1IXZ5_STRMM</name>